<dbReference type="OrthoDB" id="116480at2"/>
<dbReference type="Pfam" id="PF12811">
    <property type="entry name" value="BaxI_1"/>
    <property type="match status" value="1"/>
</dbReference>
<name>A0A1B1Z044_9BACL</name>
<sequence length="243" mass="26664">MRSANPALKGTPFNKFGGTSVSKQMTLSGTVYKTFILLIILMASSFYTWHQYNIGEPVGHLIMIGVIGGLISALIIAFVPKTAPLLAPFYAALEGLAVGGISANFESQFNGITMQAAALTFGTLFALLLAYMLRIIKVTHNFRLIVFSATAGIMLVYLTSFILGFFGIDIPYLHSSGPIGIGISLFIVVIAALNLVLDFDFIEYGANQRVPKYMEWYGAFGLMVTLVWLYFEILHLLAKIRRN</sequence>
<evidence type="ECO:0000313" key="2">
    <source>
        <dbReference type="EMBL" id="ANX10841.1"/>
    </source>
</evidence>
<dbReference type="PANTHER" id="PTHR41282:SF1">
    <property type="entry name" value="CONSERVED TRANSMEMBRANE PROTEIN-RELATED"/>
    <property type="match status" value="1"/>
</dbReference>
<keyword evidence="1" id="KW-0472">Membrane</keyword>
<dbReference type="PANTHER" id="PTHR41282">
    <property type="entry name" value="CONSERVED TRANSMEMBRANE PROTEIN-RELATED"/>
    <property type="match status" value="1"/>
</dbReference>
<organism evidence="2 3">
    <name type="scientific">Fictibacillus arsenicus</name>
    <dbReference type="NCBI Taxonomy" id="255247"/>
    <lineage>
        <taxon>Bacteria</taxon>
        <taxon>Bacillati</taxon>
        <taxon>Bacillota</taxon>
        <taxon>Bacilli</taxon>
        <taxon>Bacillales</taxon>
        <taxon>Fictibacillaceae</taxon>
        <taxon>Fictibacillus</taxon>
    </lineage>
</organism>
<protein>
    <recommendedName>
        <fullName evidence="4">Bax inhibitor-1/YccA family protein</fullName>
    </recommendedName>
</protein>
<feature type="transmembrane region" description="Helical" evidence="1">
    <location>
        <begin position="142"/>
        <end position="166"/>
    </location>
</feature>
<feature type="transmembrane region" description="Helical" evidence="1">
    <location>
        <begin position="178"/>
        <end position="197"/>
    </location>
</feature>
<evidence type="ECO:0000313" key="3">
    <source>
        <dbReference type="Proteomes" id="UP000077412"/>
    </source>
</evidence>
<proteinExistence type="predicted"/>
<feature type="transmembrane region" description="Helical" evidence="1">
    <location>
        <begin position="117"/>
        <end position="136"/>
    </location>
</feature>
<keyword evidence="1" id="KW-0812">Transmembrane</keyword>
<dbReference type="KEGG" id="far:ABE41_002270"/>
<dbReference type="Proteomes" id="UP000077412">
    <property type="component" value="Chromosome"/>
</dbReference>
<dbReference type="AlphaFoldDB" id="A0A1B1Z044"/>
<feature type="transmembrane region" description="Helical" evidence="1">
    <location>
        <begin position="217"/>
        <end position="238"/>
    </location>
</feature>
<evidence type="ECO:0008006" key="4">
    <source>
        <dbReference type="Google" id="ProtNLM"/>
    </source>
</evidence>
<evidence type="ECO:0000256" key="1">
    <source>
        <dbReference type="SAM" id="Phobius"/>
    </source>
</evidence>
<reference evidence="2 3" key="1">
    <citation type="submission" date="2016-08" db="EMBL/GenBank/DDBJ databases">
        <title>Complete genome sequence of Fictibacillus arsenicus G25-54, a strain with toxicity to nematodes and a potential arsenic-resistance activity.</title>
        <authorList>
            <person name="Zheng Z."/>
        </authorList>
    </citation>
    <scope>NUCLEOTIDE SEQUENCE [LARGE SCALE GENOMIC DNA]</scope>
    <source>
        <strain evidence="2 3">G25-54</strain>
    </source>
</reference>
<dbReference type="RefSeq" id="WP_066286113.1">
    <property type="nucleotide sequence ID" value="NZ_CP016761.1"/>
</dbReference>
<feature type="transmembrane region" description="Helical" evidence="1">
    <location>
        <begin position="30"/>
        <end position="49"/>
    </location>
</feature>
<dbReference type="InterPro" id="IPR010539">
    <property type="entry name" value="BaxI_1-like"/>
</dbReference>
<keyword evidence="3" id="KW-1185">Reference proteome</keyword>
<keyword evidence="1" id="KW-1133">Transmembrane helix</keyword>
<feature type="transmembrane region" description="Helical" evidence="1">
    <location>
        <begin position="61"/>
        <end position="79"/>
    </location>
</feature>
<accession>A0A1B1Z044</accession>
<dbReference type="EMBL" id="CP016761">
    <property type="protein sequence ID" value="ANX10841.1"/>
    <property type="molecule type" value="Genomic_DNA"/>
</dbReference>
<dbReference type="PIRSF" id="PIRSF009160">
    <property type="entry name" value="UCP009160"/>
    <property type="match status" value="1"/>
</dbReference>
<gene>
    <name evidence="2" type="ORF">ABE41_002270</name>
</gene>